<sequence length="148" mass="16810">MYHYIECGLENVWLVNGYTIKEIEGYGEVVSFDDLCGLHKSIGTSLTKKNYLSGDEFRFLRKECELSQAKLAHSLGVKEQTVSLWERGMGIPKYAIKAIKGLYLEHVNENPTFESIYNAPEIEVDVETEDGKLQFEERDGAWTLPIAA</sequence>
<keyword evidence="3" id="KW-1185">Reference proteome</keyword>
<dbReference type="RefSeq" id="WP_284281156.1">
    <property type="nucleotide sequence ID" value="NZ_BSOJ01000015.1"/>
</dbReference>
<protein>
    <recommendedName>
        <fullName evidence="1">HTH cro/C1-type domain-containing protein</fullName>
    </recommendedName>
</protein>
<dbReference type="EMBL" id="BSOJ01000015">
    <property type="protein sequence ID" value="GLR26534.1"/>
    <property type="molecule type" value="Genomic_DNA"/>
</dbReference>
<comment type="caution">
    <text evidence="2">The sequence shown here is derived from an EMBL/GenBank/DDBJ whole genome shotgun (WGS) entry which is preliminary data.</text>
</comment>
<gene>
    <name evidence="2" type="ORF">GCM10007875_16240</name>
</gene>
<evidence type="ECO:0000313" key="3">
    <source>
        <dbReference type="Proteomes" id="UP001156664"/>
    </source>
</evidence>
<organism evidence="2 3">
    <name type="scientific">Limnobacter litoralis</name>
    <dbReference type="NCBI Taxonomy" id="481366"/>
    <lineage>
        <taxon>Bacteria</taxon>
        <taxon>Pseudomonadati</taxon>
        <taxon>Pseudomonadota</taxon>
        <taxon>Betaproteobacteria</taxon>
        <taxon>Burkholderiales</taxon>
        <taxon>Burkholderiaceae</taxon>
        <taxon>Limnobacter</taxon>
    </lineage>
</organism>
<proteinExistence type="predicted"/>
<dbReference type="Proteomes" id="UP001156664">
    <property type="component" value="Unassembled WGS sequence"/>
</dbReference>
<dbReference type="CDD" id="cd00093">
    <property type="entry name" value="HTH_XRE"/>
    <property type="match status" value="1"/>
</dbReference>
<reference evidence="3" key="1">
    <citation type="journal article" date="2019" name="Int. J. Syst. Evol. Microbiol.">
        <title>The Global Catalogue of Microorganisms (GCM) 10K type strain sequencing project: providing services to taxonomists for standard genome sequencing and annotation.</title>
        <authorList>
            <consortium name="The Broad Institute Genomics Platform"/>
            <consortium name="The Broad Institute Genome Sequencing Center for Infectious Disease"/>
            <person name="Wu L."/>
            <person name="Ma J."/>
        </authorList>
    </citation>
    <scope>NUCLEOTIDE SEQUENCE [LARGE SCALE GENOMIC DNA]</scope>
    <source>
        <strain evidence="3">NBRC 105857</strain>
    </source>
</reference>
<dbReference type="Gene3D" id="1.10.260.40">
    <property type="entry name" value="lambda repressor-like DNA-binding domains"/>
    <property type="match status" value="1"/>
</dbReference>
<dbReference type="SUPFAM" id="SSF47413">
    <property type="entry name" value="lambda repressor-like DNA-binding domains"/>
    <property type="match status" value="1"/>
</dbReference>
<name>A0ABQ5YQY3_9BURK</name>
<feature type="domain" description="HTH cro/C1-type" evidence="1">
    <location>
        <begin position="57"/>
        <end position="93"/>
    </location>
</feature>
<accession>A0ABQ5YQY3</accession>
<evidence type="ECO:0000259" key="1">
    <source>
        <dbReference type="PROSITE" id="PS50943"/>
    </source>
</evidence>
<dbReference type="PROSITE" id="PS50943">
    <property type="entry name" value="HTH_CROC1"/>
    <property type="match status" value="1"/>
</dbReference>
<dbReference type="Pfam" id="PF01381">
    <property type="entry name" value="HTH_3"/>
    <property type="match status" value="1"/>
</dbReference>
<dbReference type="InterPro" id="IPR010982">
    <property type="entry name" value="Lambda_DNA-bd_dom_sf"/>
</dbReference>
<evidence type="ECO:0000313" key="2">
    <source>
        <dbReference type="EMBL" id="GLR26534.1"/>
    </source>
</evidence>
<dbReference type="InterPro" id="IPR001387">
    <property type="entry name" value="Cro/C1-type_HTH"/>
</dbReference>